<keyword evidence="2" id="KW-0597">Phosphoprotein</keyword>
<feature type="domain" description="PDZ" evidence="6">
    <location>
        <begin position="736"/>
        <end position="812"/>
    </location>
</feature>
<reference evidence="8 9" key="1">
    <citation type="submission" date="2025-05" db="UniProtKB">
        <authorList>
            <consortium name="RefSeq"/>
        </authorList>
    </citation>
    <scope>IDENTIFICATION</scope>
</reference>
<dbReference type="RefSeq" id="XP_065672617.1">
    <property type="nucleotide sequence ID" value="XM_065816545.1"/>
</dbReference>
<feature type="region of interest" description="Disordered" evidence="4">
    <location>
        <begin position="107"/>
        <end position="126"/>
    </location>
</feature>
<dbReference type="InterPro" id="IPR051230">
    <property type="entry name" value="APP-Binding"/>
</dbReference>
<evidence type="ECO:0000256" key="4">
    <source>
        <dbReference type="SAM" id="MobiDB-lite"/>
    </source>
</evidence>
<dbReference type="Proteomes" id="UP001652625">
    <property type="component" value="Chromosome 13"/>
</dbReference>
<dbReference type="SMART" id="SM00228">
    <property type="entry name" value="PDZ"/>
    <property type="match status" value="2"/>
</dbReference>
<evidence type="ECO:0000313" key="8">
    <source>
        <dbReference type="RefSeq" id="XP_065672614.1"/>
    </source>
</evidence>
<sequence length="826" mass="92664">MSQKLATKFANDVNKSLLFSESESEHEYTDIFEDNRTGKILANVSFEDGESKSASDDEIVAYTGDIETYIGSNNEESDCDVHSLLDEQLIDFTSEDTVHDKVHETVIDSDQNDQESSSPESNEIKISETTLKLLDIKSEKNLRPGKPVLVKSNENLVISDAIEQSKNDHKLISKLEDISKKKSLESFDPLSTKKLNENSPNNNSSKISDKQSNVTRSSRKRTRHRIYLDDPDIHQLIIEQVDLLRRKIAAIESKQVLKSSTFHSQSNQTTLPNNLFRNKTKNDISLNPVPSNISTPKFQNAQQNLSVQFKGQKNRKGQNLISRIRNQNFGSEDDDEYTERMAKALHDNIGNSSYEICPDCGEYHSQDEDEDDDDVCLDCGVRHNPYQHSPVKNGVQKRLDDKYCSKTNVRSGNRYQQIMSEQHPRDEMEDNLPSIEGPLSIEQLSSGYRYKLKYLGSCQVITKHPVTKETRLQQAQDAYKRIKAQDDDEEDASTNVDMCISLERIKIINKDTKFEDVMMDHALRTICFICDMGKILVLMARRLTSENSTDISFEEGQSLNLGNIIGDREKKSSKNICHVFKGVEDTSTIAKAIGQAFNIAYRQFLKSSGIAHELVEEAEYSHVLESQIIVGQDLENLTNESAVREVVVVKKVGDPLGIMLLESGWGSMLPTVFVAHIANYSATAQCQKISVGDHILACDGTSLVGLSLSECTTILKNCRNSNKVTFRVVTCPTVVDVVLLRPDVKYQLGFSVQEGTICSMLRGGIAERAGVRVGHRIIEINGDSVVAKSHQYIVDILAYTIGSISMKTMPIALYRLMVGEELPQHV</sequence>
<dbReference type="RefSeq" id="XP_065672614.1">
    <property type="nucleotide sequence ID" value="XM_065816542.1"/>
</dbReference>
<evidence type="ECO:0000313" key="11">
    <source>
        <dbReference type="RefSeq" id="XP_065672617.1"/>
    </source>
</evidence>
<dbReference type="RefSeq" id="XP_065672615.1">
    <property type="nucleotide sequence ID" value="XM_065816543.1"/>
</dbReference>
<name>A0ABM4DDX5_HYDVU</name>
<evidence type="ECO:0000259" key="6">
    <source>
        <dbReference type="PROSITE" id="PS50106"/>
    </source>
</evidence>
<organism evidence="7 11">
    <name type="scientific">Hydra vulgaris</name>
    <name type="common">Hydra</name>
    <name type="synonym">Hydra attenuata</name>
    <dbReference type="NCBI Taxonomy" id="6087"/>
    <lineage>
        <taxon>Eukaryota</taxon>
        <taxon>Metazoa</taxon>
        <taxon>Cnidaria</taxon>
        <taxon>Hydrozoa</taxon>
        <taxon>Hydroidolina</taxon>
        <taxon>Anthoathecata</taxon>
        <taxon>Aplanulata</taxon>
        <taxon>Hydridae</taxon>
        <taxon>Hydra</taxon>
    </lineage>
</organism>
<feature type="domain" description="PID" evidence="5">
    <location>
        <begin position="450"/>
        <end position="619"/>
    </location>
</feature>
<evidence type="ECO:0000256" key="1">
    <source>
        <dbReference type="ARBA" id="ARBA00022448"/>
    </source>
</evidence>
<dbReference type="SMART" id="SM00462">
    <property type="entry name" value="PTB"/>
    <property type="match status" value="1"/>
</dbReference>
<feature type="region of interest" description="Disordered" evidence="4">
    <location>
        <begin position="189"/>
        <end position="223"/>
    </location>
</feature>
<keyword evidence="1" id="KW-0813">Transport</keyword>
<dbReference type="InterPro" id="IPR006020">
    <property type="entry name" value="PTB/PI_dom"/>
</dbReference>
<dbReference type="CDD" id="cd06793">
    <property type="entry name" value="PDZ2_APBA1_3-like"/>
    <property type="match status" value="1"/>
</dbReference>
<dbReference type="SUPFAM" id="SSF50156">
    <property type="entry name" value="PDZ domain-like"/>
    <property type="match status" value="2"/>
</dbReference>
<dbReference type="InterPro" id="IPR001478">
    <property type="entry name" value="PDZ"/>
</dbReference>
<protein>
    <submittedName>
        <fullName evidence="8 9">Uncharacterized protein LOC100197277 isoform X5</fullName>
    </submittedName>
</protein>
<dbReference type="RefSeq" id="XP_065672616.1">
    <property type="nucleotide sequence ID" value="XM_065816544.1"/>
</dbReference>
<dbReference type="SUPFAM" id="SSF50729">
    <property type="entry name" value="PH domain-like"/>
    <property type="match status" value="1"/>
</dbReference>
<dbReference type="PANTHER" id="PTHR12345:SF16">
    <property type="entry name" value="X11L, ISOFORM F-RELATED"/>
    <property type="match status" value="1"/>
</dbReference>
<dbReference type="GeneID" id="100197277"/>
<evidence type="ECO:0000256" key="2">
    <source>
        <dbReference type="ARBA" id="ARBA00022553"/>
    </source>
</evidence>
<keyword evidence="3" id="KW-0677">Repeat</keyword>
<dbReference type="PROSITE" id="PS01179">
    <property type="entry name" value="PID"/>
    <property type="match status" value="1"/>
</dbReference>
<keyword evidence="7" id="KW-1185">Reference proteome</keyword>
<evidence type="ECO:0000313" key="7">
    <source>
        <dbReference type="Proteomes" id="UP001652625"/>
    </source>
</evidence>
<evidence type="ECO:0000313" key="9">
    <source>
        <dbReference type="RefSeq" id="XP_065672615.1"/>
    </source>
</evidence>
<dbReference type="PANTHER" id="PTHR12345">
    <property type="entry name" value="SYNTENIN RELATED"/>
    <property type="match status" value="1"/>
</dbReference>
<dbReference type="Pfam" id="PF00640">
    <property type="entry name" value="PID"/>
    <property type="match status" value="1"/>
</dbReference>
<gene>
    <name evidence="8 9 10 11" type="primary">LOC100197277</name>
</gene>
<feature type="domain" description="PDZ" evidence="6">
    <location>
        <begin position="645"/>
        <end position="717"/>
    </location>
</feature>
<dbReference type="CDD" id="cd06720">
    <property type="entry name" value="PDZ1_APBA1_3-like"/>
    <property type="match status" value="1"/>
</dbReference>
<proteinExistence type="predicted"/>
<evidence type="ECO:0000259" key="5">
    <source>
        <dbReference type="PROSITE" id="PS01179"/>
    </source>
</evidence>
<evidence type="ECO:0000313" key="10">
    <source>
        <dbReference type="RefSeq" id="XP_065672616.1"/>
    </source>
</evidence>
<feature type="compositionally biased region" description="Polar residues" evidence="4">
    <location>
        <begin position="197"/>
        <end position="216"/>
    </location>
</feature>
<dbReference type="PROSITE" id="PS50106">
    <property type="entry name" value="PDZ"/>
    <property type="match status" value="2"/>
</dbReference>
<accession>A0ABM4DDX5</accession>
<evidence type="ECO:0000256" key="3">
    <source>
        <dbReference type="ARBA" id="ARBA00022737"/>
    </source>
</evidence>
<dbReference type="InterPro" id="IPR011993">
    <property type="entry name" value="PH-like_dom_sf"/>
</dbReference>
<dbReference type="InterPro" id="IPR036034">
    <property type="entry name" value="PDZ_sf"/>
</dbReference>
<dbReference type="Gene3D" id="2.30.42.10">
    <property type="match status" value="2"/>
</dbReference>
<dbReference type="Pfam" id="PF00595">
    <property type="entry name" value="PDZ"/>
    <property type="match status" value="2"/>
</dbReference>
<dbReference type="Gene3D" id="2.30.29.30">
    <property type="entry name" value="Pleckstrin-homology domain (PH domain)/Phosphotyrosine-binding domain (PTB)"/>
    <property type="match status" value="1"/>
</dbReference>